<dbReference type="PANTHER" id="PTHR43284">
    <property type="entry name" value="ASPARAGINE SYNTHETASE (GLUTAMINE-HYDROLYZING)"/>
    <property type="match status" value="1"/>
</dbReference>
<feature type="binding site" evidence="8">
    <location>
        <position position="204"/>
    </location>
    <ligand>
        <name>ATP</name>
        <dbReference type="ChEBI" id="CHEBI:30616"/>
    </ligand>
</feature>
<dbReference type="PROSITE" id="PS51278">
    <property type="entry name" value="GATASE_TYPE_2"/>
    <property type="match status" value="1"/>
</dbReference>
<protein>
    <recommendedName>
        <fullName evidence="3">asparagine synthase (glutamine-hydrolyzing)</fullName>
        <ecNumber evidence="3">6.3.5.4</ecNumber>
    </recommendedName>
</protein>
<dbReference type="GO" id="GO:0005829">
    <property type="term" value="C:cytosol"/>
    <property type="evidence" value="ECO:0007669"/>
    <property type="project" value="TreeGrafter"/>
</dbReference>
<organism evidence="10 11">
    <name type="scientific">Ochrobactrum quorumnocens</name>
    <dbReference type="NCBI Taxonomy" id="271865"/>
    <lineage>
        <taxon>Bacteria</taxon>
        <taxon>Pseudomonadati</taxon>
        <taxon>Pseudomonadota</taxon>
        <taxon>Alphaproteobacteria</taxon>
        <taxon>Hyphomicrobiales</taxon>
        <taxon>Brucellaceae</taxon>
        <taxon>Brucella/Ochrobactrum group</taxon>
        <taxon>Ochrobactrum</taxon>
    </lineage>
</organism>
<feature type="domain" description="Glutamine amidotransferase type-2" evidence="9">
    <location>
        <begin position="1"/>
        <end position="152"/>
    </location>
</feature>
<dbReference type="KEGG" id="och:CES85_5397"/>
<dbReference type="InterPro" id="IPR029055">
    <property type="entry name" value="Ntn_hydrolases_N"/>
</dbReference>
<evidence type="ECO:0000256" key="5">
    <source>
        <dbReference type="ARBA" id="ARBA00022840"/>
    </source>
</evidence>
<dbReference type="GO" id="GO:0006529">
    <property type="term" value="P:asparagine biosynthetic process"/>
    <property type="evidence" value="ECO:0007669"/>
    <property type="project" value="InterPro"/>
</dbReference>
<dbReference type="Proteomes" id="UP000215256">
    <property type="component" value="Chromosome 2"/>
</dbReference>
<dbReference type="CDD" id="cd00712">
    <property type="entry name" value="AsnB"/>
    <property type="match status" value="1"/>
</dbReference>
<evidence type="ECO:0000313" key="10">
    <source>
        <dbReference type="EMBL" id="ASV84602.1"/>
    </source>
</evidence>
<dbReference type="InterPro" id="IPR033738">
    <property type="entry name" value="AsnB_N"/>
</dbReference>
<evidence type="ECO:0000313" key="11">
    <source>
        <dbReference type="Proteomes" id="UP000215256"/>
    </source>
</evidence>
<dbReference type="AlphaFoldDB" id="A0A248UDB7"/>
<dbReference type="InterPro" id="IPR017932">
    <property type="entry name" value="GATase_2_dom"/>
</dbReference>
<proteinExistence type="inferred from homology"/>
<evidence type="ECO:0000259" key="9">
    <source>
        <dbReference type="PROSITE" id="PS51278"/>
    </source>
</evidence>
<dbReference type="PIRSF" id="PIRSF001589">
    <property type="entry name" value="Asn_synthetase_glu-h"/>
    <property type="match status" value="1"/>
</dbReference>
<evidence type="ECO:0000256" key="1">
    <source>
        <dbReference type="ARBA" id="ARBA00005187"/>
    </source>
</evidence>
<feature type="binding site" evidence="8">
    <location>
        <position position="38"/>
    </location>
    <ligand>
        <name>L-glutamine</name>
        <dbReference type="ChEBI" id="CHEBI:58359"/>
    </ligand>
</feature>
<comment type="catalytic activity">
    <reaction evidence="7">
        <text>L-aspartate + L-glutamine + ATP + H2O = L-asparagine + L-glutamate + AMP + diphosphate + H(+)</text>
        <dbReference type="Rhea" id="RHEA:12228"/>
        <dbReference type="ChEBI" id="CHEBI:15377"/>
        <dbReference type="ChEBI" id="CHEBI:15378"/>
        <dbReference type="ChEBI" id="CHEBI:29985"/>
        <dbReference type="ChEBI" id="CHEBI:29991"/>
        <dbReference type="ChEBI" id="CHEBI:30616"/>
        <dbReference type="ChEBI" id="CHEBI:33019"/>
        <dbReference type="ChEBI" id="CHEBI:58048"/>
        <dbReference type="ChEBI" id="CHEBI:58359"/>
        <dbReference type="ChEBI" id="CHEBI:456215"/>
        <dbReference type="EC" id="6.3.5.4"/>
    </reaction>
</comment>
<dbReference type="Pfam" id="PF00733">
    <property type="entry name" value="Asn_synthase"/>
    <property type="match status" value="1"/>
</dbReference>
<dbReference type="SUPFAM" id="SSF52402">
    <property type="entry name" value="Adenine nucleotide alpha hydrolases-like"/>
    <property type="match status" value="1"/>
</dbReference>
<dbReference type="GO" id="GO:0005524">
    <property type="term" value="F:ATP binding"/>
    <property type="evidence" value="ECO:0007669"/>
    <property type="project" value="UniProtKB-KW"/>
</dbReference>
<dbReference type="InterPro" id="IPR006426">
    <property type="entry name" value="Asn_synth_AEB"/>
</dbReference>
<dbReference type="EC" id="6.3.5.4" evidence="3"/>
<feature type="binding site" evidence="8">
    <location>
        <begin position="307"/>
        <end position="308"/>
    </location>
    <ligand>
        <name>ATP</name>
        <dbReference type="ChEBI" id="CHEBI:30616"/>
    </ligand>
</feature>
<dbReference type="GO" id="GO:0004066">
    <property type="term" value="F:asparagine synthase (glutamine-hydrolyzing) activity"/>
    <property type="evidence" value="ECO:0007669"/>
    <property type="project" value="UniProtKB-EC"/>
</dbReference>
<keyword evidence="10" id="KW-0436">Ligase</keyword>
<accession>A0A248UDB7</accession>
<gene>
    <name evidence="10" type="primary">asnB</name>
    <name evidence="10" type="ORF">CES85_5397</name>
</gene>
<dbReference type="EMBL" id="CP022603">
    <property type="protein sequence ID" value="ASV84602.1"/>
    <property type="molecule type" value="Genomic_DNA"/>
</dbReference>
<keyword evidence="5 8" id="KW-0067">ATP-binding</keyword>
<evidence type="ECO:0000256" key="6">
    <source>
        <dbReference type="ARBA" id="ARBA00022962"/>
    </source>
</evidence>
<keyword evidence="6" id="KW-0315">Glutamine amidotransferase</keyword>
<dbReference type="InterPro" id="IPR017535">
    <property type="entry name" value="Asparagine_synth"/>
</dbReference>
<evidence type="ECO:0000256" key="8">
    <source>
        <dbReference type="PIRSR" id="PIRSR001589-2"/>
    </source>
</evidence>
<evidence type="ECO:0000256" key="7">
    <source>
        <dbReference type="ARBA" id="ARBA00048741"/>
    </source>
</evidence>
<dbReference type="InterPro" id="IPR051786">
    <property type="entry name" value="ASN_synthetase/amidase"/>
</dbReference>
<reference evidence="10 11" key="1">
    <citation type="submission" date="2017-07" db="EMBL/GenBank/DDBJ databases">
        <title>Phylogenetic study on the rhizospheric bacterium Ochrobactrum sp. A44.</title>
        <authorList>
            <person name="Krzyzanowska D.M."/>
            <person name="Ossowicki A."/>
            <person name="Rajewska M."/>
            <person name="Maciag T."/>
            <person name="Kaczynski Z."/>
            <person name="Czerwicka M."/>
            <person name="Jafra S."/>
        </authorList>
    </citation>
    <scope>NUCLEOTIDE SEQUENCE [LARGE SCALE GENOMIC DNA]</scope>
    <source>
        <strain evidence="10 11">A44</strain>
    </source>
</reference>
<dbReference type="Pfam" id="PF13537">
    <property type="entry name" value="GATase_7"/>
    <property type="match status" value="1"/>
</dbReference>
<dbReference type="NCBIfam" id="TIGR01536">
    <property type="entry name" value="asn_synth_AEB"/>
    <property type="match status" value="1"/>
</dbReference>
<dbReference type="NCBIfam" id="TIGR03104">
    <property type="entry name" value="trio_amidotrans"/>
    <property type="match status" value="1"/>
</dbReference>
<dbReference type="SUPFAM" id="SSF56235">
    <property type="entry name" value="N-terminal nucleophile aminohydrolases (Ntn hydrolases)"/>
    <property type="match status" value="1"/>
</dbReference>
<evidence type="ECO:0000256" key="4">
    <source>
        <dbReference type="ARBA" id="ARBA00022741"/>
    </source>
</evidence>
<feature type="binding site" evidence="8">
    <location>
        <position position="231"/>
    </location>
    <ligand>
        <name>ATP</name>
        <dbReference type="ChEBI" id="CHEBI:30616"/>
    </ligand>
</feature>
<sequence length="529" mass="59359">MIDADLGISVVFNGCIYNFRELRAELEAQGYRFFSDGDTEVIIKAWHAWGEECVSRFYGMFAFAIHERDTGRVIFARDRFGIKPLYLTEVSGALRFASSLPALVKAGGVDTSIDRAALHNYMSFHAVVPPPRTIYNGVRKLPAATIRVYQANGEFSDRIYWQPPHSRLAGDSTMSREDWQEQLLDMLRVAVKRRMISDVPVGVLLSGGVDSSLIVGLLAEAGQTGLMSFSVGFEEANGEKGDEFVYSDLIAKHFGTDHHKIFVPSSDLMDALPGTIAAMSEPMVSYDNVGFYLLSKEVSKHIKVVQSGQGADEVFAGYHWYPPLVDSNDVVSDYAKAFCDRTHEVLGTQLAPEWMPERDYSRELLEEHLLRDGADTPVDRALRLDSNIMLVDDPVKRVDNMTMAWGLEARVPFLDHELVELAARMPPEEKLRDGGKGILKDVARKVVPSAVIDRKKGYFPVPQLKYIAGPYLDMLRDALSSQKARERGLFQRNYLDRLFANPSDHITPLRGSELWQAGLLEMWLQTQEA</sequence>
<dbReference type="PANTHER" id="PTHR43284:SF1">
    <property type="entry name" value="ASPARAGINE SYNTHETASE"/>
    <property type="match status" value="1"/>
</dbReference>
<comment type="pathway">
    <text evidence="1">Amino-acid biosynthesis; L-asparagine biosynthesis; L-asparagine from L-aspartate (L-Gln route): step 1/1.</text>
</comment>
<evidence type="ECO:0000256" key="2">
    <source>
        <dbReference type="ARBA" id="ARBA00005752"/>
    </source>
</evidence>
<name>A0A248UDB7_9HYPH</name>
<comment type="similarity">
    <text evidence="2">Belongs to the asparagine synthetase family.</text>
</comment>
<dbReference type="InterPro" id="IPR014729">
    <property type="entry name" value="Rossmann-like_a/b/a_fold"/>
</dbReference>
<evidence type="ECO:0000256" key="3">
    <source>
        <dbReference type="ARBA" id="ARBA00012737"/>
    </source>
</evidence>
<dbReference type="Gene3D" id="3.40.50.620">
    <property type="entry name" value="HUPs"/>
    <property type="match status" value="1"/>
</dbReference>
<dbReference type="Gene3D" id="3.60.20.10">
    <property type="entry name" value="Glutamine Phosphoribosylpyrophosphate, subunit 1, domain 1"/>
    <property type="match status" value="1"/>
</dbReference>
<dbReference type="CDD" id="cd01991">
    <property type="entry name" value="Asn_synthase_B_C"/>
    <property type="match status" value="1"/>
</dbReference>
<dbReference type="InterPro" id="IPR001962">
    <property type="entry name" value="Asn_synthase"/>
</dbReference>
<keyword evidence="4 8" id="KW-0547">Nucleotide-binding</keyword>